<accession>A0A1N7KLD0</accession>
<organism evidence="1 2">
    <name type="scientific">Chryseobacterium joostei</name>
    <dbReference type="NCBI Taxonomy" id="112234"/>
    <lineage>
        <taxon>Bacteria</taxon>
        <taxon>Pseudomonadati</taxon>
        <taxon>Bacteroidota</taxon>
        <taxon>Flavobacteriia</taxon>
        <taxon>Flavobacteriales</taxon>
        <taxon>Weeksellaceae</taxon>
        <taxon>Chryseobacterium group</taxon>
        <taxon>Chryseobacterium</taxon>
    </lineage>
</organism>
<dbReference type="RefSeq" id="WP_076357681.1">
    <property type="nucleotide sequence ID" value="NZ_FTNZ01000015.1"/>
</dbReference>
<protein>
    <submittedName>
        <fullName evidence="1">Uncharacterized protein</fullName>
    </submittedName>
</protein>
<dbReference type="EMBL" id="FTNZ01000015">
    <property type="protein sequence ID" value="SIS62395.1"/>
    <property type="molecule type" value="Genomic_DNA"/>
</dbReference>
<dbReference type="Proteomes" id="UP000186106">
    <property type="component" value="Unassembled WGS sequence"/>
</dbReference>
<evidence type="ECO:0000313" key="1">
    <source>
        <dbReference type="EMBL" id="SIS62395.1"/>
    </source>
</evidence>
<reference evidence="1 2" key="1">
    <citation type="submission" date="2017-01" db="EMBL/GenBank/DDBJ databases">
        <authorList>
            <person name="Mah S.A."/>
            <person name="Swanson W.J."/>
            <person name="Moy G.W."/>
            <person name="Vacquier V.D."/>
        </authorList>
    </citation>
    <scope>NUCLEOTIDE SEQUENCE [LARGE SCALE GENOMIC DNA]</scope>
    <source>
        <strain evidence="1 2">DSM 16927</strain>
    </source>
</reference>
<gene>
    <name evidence="1" type="ORF">SAMN05421768_11511</name>
</gene>
<proteinExistence type="predicted"/>
<evidence type="ECO:0000313" key="2">
    <source>
        <dbReference type="Proteomes" id="UP000186106"/>
    </source>
</evidence>
<name>A0A1N7KLD0_9FLAO</name>
<dbReference type="AlphaFoldDB" id="A0A1N7KLD0"/>
<sequence length="120" mass="14175">MWVSCKITSNNFLLYNKFKEFINQTPFFVLEEESSDYEENQVIFWDIDSINIDTDYFRERIDNGCLIIIISSLLSKNMISNLFEHDHLLKIGTLSKNVLYPQFVEELSRIIDDKNSVLNP</sequence>